<dbReference type="AlphaFoldDB" id="A0A2W5SMH7"/>
<gene>
    <name evidence="1" type="ORF">DI536_35525</name>
</gene>
<evidence type="ECO:0000313" key="1">
    <source>
        <dbReference type="EMBL" id="PZR03730.1"/>
    </source>
</evidence>
<dbReference type="Proteomes" id="UP000249061">
    <property type="component" value="Unassembled WGS sequence"/>
</dbReference>
<accession>A0A2W5SMH7</accession>
<proteinExistence type="predicted"/>
<sequence length="168" mass="19152">MNNDPSPFPNNEARDGLVLEFQRVTAKLVSAGLMSRVSSNRLMRAVNVQRTKAEVERQQLPQLILAVLLCIEDGTLTEGTHFVRRDGGLALHLESAAPAMFRAERSRLPVREMRRLFHFGWLHFRDVVKARCERVMFVPNEDRRRTVLLDVEKAHAFVGTRAPAVPVR</sequence>
<protein>
    <submittedName>
        <fullName evidence="1">Uncharacterized protein</fullName>
    </submittedName>
</protein>
<comment type="caution">
    <text evidence="1">The sequence shown here is derived from an EMBL/GenBank/DDBJ whole genome shotgun (WGS) entry which is preliminary data.</text>
</comment>
<reference evidence="1 2" key="1">
    <citation type="submission" date="2017-08" db="EMBL/GenBank/DDBJ databases">
        <title>Infants hospitalized years apart are colonized by the same room-sourced microbial strains.</title>
        <authorList>
            <person name="Brooks B."/>
            <person name="Olm M.R."/>
            <person name="Firek B.A."/>
            <person name="Baker R."/>
            <person name="Thomas B.C."/>
            <person name="Morowitz M.J."/>
            <person name="Banfield J.F."/>
        </authorList>
    </citation>
    <scope>NUCLEOTIDE SEQUENCE [LARGE SCALE GENOMIC DNA]</scope>
    <source>
        <strain evidence="1">S2_003_000_R2_14</strain>
    </source>
</reference>
<dbReference type="EMBL" id="QFQP01000074">
    <property type="protein sequence ID" value="PZR03730.1"/>
    <property type="molecule type" value="Genomic_DNA"/>
</dbReference>
<organism evidence="1 2">
    <name type="scientific">Archangium gephyra</name>
    <dbReference type="NCBI Taxonomy" id="48"/>
    <lineage>
        <taxon>Bacteria</taxon>
        <taxon>Pseudomonadati</taxon>
        <taxon>Myxococcota</taxon>
        <taxon>Myxococcia</taxon>
        <taxon>Myxococcales</taxon>
        <taxon>Cystobacterineae</taxon>
        <taxon>Archangiaceae</taxon>
        <taxon>Archangium</taxon>
    </lineage>
</organism>
<evidence type="ECO:0000313" key="2">
    <source>
        <dbReference type="Proteomes" id="UP000249061"/>
    </source>
</evidence>
<name>A0A2W5SMH7_9BACT</name>